<proteinExistence type="inferred from homology"/>
<dbReference type="GO" id="GO:0031012">
    <property type="term" value="C:extracellular matrix"/>
    <property type="evidence" value="ECO:0007669"/>
    <property type="project" value="InterPro"/>
</dbReference>
<dbReference type="SUPFAM" id="SSF55486">
    <property type="entry name" value="Metalloproteases ('zincins'), catalytic domain"/>
    <property type="match status" value="1"/>
</dbReference>
<dbReference type="Pfam" id="PF00413">
    <property type="entry name" value="Peptidase_M10"/>
    <property type="match status" value="1"/>
</dbReference>
<dbReference type="GO" id="GO:0006508">
    <property type="term" value="P:proteolysis"/>
    <property type="evidence" value="ECO:0007669"/>
    <property type="project" value="UniProtKB-KW"/>
</dbReference>
<organism evidence="10 11">
    <name type="scientific">Roseovarius aestuarii</name>
    <dbReference type="NCBI Taxonomy" id="475083"/>
    <lineage>
        <taxon>Bacteria</taxon>
        <taxon>Pseudomonadati</taxon>
        <taxon>Pseudomonadota</taxon>
        <taxon>Alphaproteobacteria</taxon>
        <taxon>Rhodobacterales</taxon>
        <taxon>Roseobacteraceae</taxon>
        <taxon>Roseovarius</taxon>
    </lineage>
</organism>
<dbReference type="GO" id="GO:0005509">
    <property type="term" value="F:calcium ion binding"/>
    <property type="evidence" value="ECO:0007669"/>
    <property type="project" value="InterPro"/>
</dbReference>
<dbReference type="InterPro" id="IPR006026">
    <property type="entry name" value="Peptidase_Metallo"/>
</dbReference>
<evidence type="ECO:0000256" key="6">
    <source>
        <dbReference type="ARBA" id="ARBA00022801"/>
    </source>
</evidence>
<feature type="domain" description="Peptidase metallopeptidase" evidence="9">
    <location>
        <begin position="19"/>
        <end position="180"/>
    </location>
</feature>
<dbReference type="InterPro" id="IPR024079">
    <property type="entry name" value="MetalloPept_cat_dom_sf"/>
</dbReference>
<evidence type="ECO:0000256" key="5">
    <source>
        <dbReference type="ARBA" id="ARBA00022723"/>
    </source>
</evidence>
<dbReference type="InterPro" id="IPR018511">
    <property type="entry name" value="Hemolysin-typ_Ca-bd_CS"/>
</dbReference>
<dbReference type="SUPFAM" id="SSF51120">
    <property type="entry name" value="beta-Roll"/>
    <property type="match status" value="1"/>
</dbReference>
<dbReference type="RefSeq" id="WP_176237579.1">
    <property type="nucleotide sequence ID" value="NZ_FWXB01000001.1"/>
</dbReference>
<evidence type="ECO:0000256" key="7">
    <source>
        <dbReference type="ARBA" id="ARBA00022833"/>
    </source>
</evidence>
<name>A0A1X7BKQ1_9RHOB</name>
<protein>
    <submittedName>
        <fullName evidence="10">RTX-I toxin determinant A from serotypes 1/9</fullName>
    </submittedName>
</protein>
<dbReference type="InterPro" id="IPR001343">
    <property type="entry name" value="Hemolysn_Ca-bd"/>
</dbReference>
<dbReference type="GO" id="GO:0005576">
    <property type="term" value="C:extracellular region"/>
    <property type="evidence" value="ECO:0007669"/>
    <property type="project" value="UniProtKB-SubCell"/>
</dbReference>
<dbReference type="GO" id="GO:0008270">
    <property type="term" value="F:zinc ion binding"/>
    <property type="evidence" value="ECO:0007669"/>
    <property type="project" value="InterPro"/>
</dbReference>
<keyword evidence="11" id="KW-1185">Reference proteome</keyword>
<dbReference type="InterPro" id="IPR001818">
    <property type="entry name" value="Pept_M10_metallopeptidase"/>
</dbReference>
<keyword evidence="5" id="KW-0479">Metal-binding</keyword>
<accession>A0A1X7BKQ1</accession>
<dbReference type="EMBL" id="FWXB01000001">
    <property type="protein sequence ID" value="SMC10238.1"/>
    <property type="molecule type" value="Genomic_DNA"/>
</dbReference>
<reference evidence="10 11" key="1">
    <citation type="submission" date="2017-03" db="EMBL/GenBank/DDBJ databases">
        <authorList>
            <person name="Afonso C.L."/>
            <person name="Miller P.J."/>
            <person name="Scott M.A."/>
            <person name="Spackman E."/>
            <person name="Goraichik I."/>
            <person name="Dimitrov K.M."/>
            <person name="Suarez D.L."/>
            <person name="Swayne D.E."/>
        </authorList>
    </citation>
    <scope>NUCLEOTIDE SEQUENCE [LARGE SCALE GENOMIC DNA]</scope>
    <source>
        <strain evidence="10 11">CECT 7745</strain>
    </source>
</reference>
<dbReference type="Gene3D" id="2.150.10.10">
    <property type="entry name" value="Serralysin-like metalloprotease, C-terminal"/>
    <property type="match status" value="1"/>
</dbReference>
<evidence type="ECO:0000313" key="11">
    <source>
        <dbReference type="Proteomes" id="UP000193224"/>
    </source>
</evidence>
<dbReference type="GO" id="GO:0004222">
    <property type="term" value="F:metalloendopeptidase activity"/>
    <property type="evidence" value="ECO:0007669"/>
    <property type="project" value="InterPro"/>
</dbReference>
<evidence type="ECO:0000256" key="8">
    <source>
        <dbReference type="SAM" id="MobiDB-lite"/>
    </source>
</evidence>
<dbReference type="InterPro" id="IPR011049">
    <property type="entry name" value="Serralysin-like_metalloprot_C"/>
</dbReference>
<evidence type="ECO:0000256" key="1">
    <source>
        <dbReference type="ARBA" id="ARBA00004613"/>
    </source>
</evidence>
<feature type="region of interest" description="Disordered" evidence="8">
    <location>
        <begin position="199"/>
        <end position="219"/>
    </location>
</feature>
<keyword evidence="4" id="KW-0645">Protease</keyword>
<keyword evidence="6" id="KW-0378">Hydrolase</keyword>
<evidence type="ECO:0000313" key="10">
    <source>
        <dbReference type="EMBL" id="SMC10238.1"/>
    </source>
</evidence>
<evidence type="ECO:0000256" key="3">
    <source>
        <dbReference type="ARBA" id="ARBA00022525"/>
    </source>
</evidence>
<gene>
    <name evidence="10" type="primary">apxIA_1</name>
    <name evidence="10" type="ORF">ROA7745_00040</name>
</gene>
<evidence type="ECO:0000256" key="4">
    <source>
        <dbReference type="ARBA" id="ARBA00022670"/>
    </source>
</evidence>
<dbReference type="Gene3D" id="3.40.390.10">
    <property type="entry name" value="Collagenase (Catalytic Domain)"/>
    <property type="match status" value="1"/>
</dbReference>
<dbReference type="SMART" id="SM00235">
    <property type="entry name" value="ZnMc"/>
    <property type="match status" value="1"/>
</dbReference>
<comment type="subcellular location">
    <subcellularLocation>
        <location evidence="1">Secreted</location>
    </subcellularLocation>
</comment>
<dbReference type="Proteomes" id="UP000193224">
    <property type="component" value="Unassembled WGS sequence"/>
</dbReference>
<evidence type="ECO:0000256" key="2">
    <source>
        <dbReference type="ARBA" id="ARBA00009490"/>
    </source>
</evidence>
<dbReference type="InterPro" id="IPR050557">
    <property type="entry name" value="RTX_toxin/Mannuronan_C5-epim"/>
</dbReference>
<keyword evidence="3" id="KW-0964">Secreted</keyword>
<dbReference type="PANTHER" id="PTHR38340:SF1">
    <property type="entry name" value="S-LAYER PROTEIN"/>
    <property type="match status" value="1"/>
</dbReference>
<dbReference type="PRINTS" id="PR00313">
    <property type="entry name" value="CABNDNGRPT"/>
</dbReference>
<keyword evidence="7" id="KW-0862">Zinc</keyword>
<sequence length="379" mass="39256">MANIFGTKWGSSTLGTPGGTVTWSIAGAGLDISRFGINTLQSVSGNSFLNYNFVNVIADAFAEWSTYGDIEFQQVADGGGAAGVGLDADIRIFFGAIPGSTAGYAFYPSSHGSAIAGDILLDTLTVFNTNQTLFRSIVLHEVGHALGLGHVDDNSILTPTISETTLQPDDIAGIQAIYGVQDNVPPNNNNSIDQTLVGTGGRDTIKGNDGDDTIDGGGARDTLYGGDDDDIVDGGTGNDLLFGNSGNDSLLGENGKDILKGGSGDDTLEGGAGDDVLKGGRDSDVLISGDGNDILWGGKNADQFVFGDNHGVDRIFDFAAKNSLEKIDLSGVTGFDSFSDVRAAATKKNGHVLIDTGPGSLIVIKDTPLWQLDASDFLF</sequence>
<evidence type="ECO:0000259" key="9">
    <source>
        <dbReference type="SMART" id="SM00235"/>
    </source>
</evidence>
<dbReference type="PROSITE" id="PS00330">
    <property type="entry name" value="HEMOLYSIN_CALCIUM"/>
    <property type="match status" value="3"/>
</dbReference>
<dbReference type="Pfam" id="PF00353">
    <property type="entry name" value="HemolysinCabind"/>
    <property type="match status" value="2"/>
</dbReference>
<dbReference type="AlphaFoldDB" id="A0A1X7BKQ1"/>
<comment type="similarity">
    <text evidence="2">Belongs to the peptidase M10B family.</text>
</comment>
<dbReference type="PANTHER" id="PTHR38340">
    <property type="entry name" value="S-LAYER PROTEIN"/>
    <property type="match status" value="1"/>
</dbReference>